<gene>
    <name evidence="1" type="ORF">PPRIM_AZ9-3.1.T1570120</name>
</gene>
<reference evidence="1" key="1">
    <citation type="submission" date="2021-01" db="EMBL/GenBank/DDBJ databases">
        <authorList>
            <consortium name="Genoscope - CEA"/>
            <person name="William W."/>
        </authorList>
    </citation>
    <scope>NUCLEOTIDE SEQUENCE</scope>
</reference>
<dbReference type="AlphaFoldDB" id="A0A8S1QFK4"/>
<dbReference type="EMBL" id="CAJJDM010000162">
    <property type="protein sequence ID" value="CAD8114046.1"/>
    <property type="molecule type" value="Genomic_DNA"/>
</dbReference>
<organism evidence="1 2">
    <name type="scientific">Paramecium primaurelia</name>
    <dbReference type="NCBI Taxonomy" id="5886"/>
    <lineage>
        <taxon>Eukaryota</taxon>
        <taxon>Sar</taxon>
        <taxon>Alveolata</taxon>
        <taxon>Ciliophora</taxon>
        <taxon>Intramacronucleata</taxon>
        <taxon>Oligohymenophorea</taxon>
        <taxon>Peniculida</taxon>
        <taxon>Parameciidae</taxon>
        <taxon>Paramecium</taxon>
    </lineage>
</organism>
<accession>A0A8S1QFK4</accession>
<sequence length="77" mass="9498">MRFNFNKIKVRFTKNGSELIFSSEKFVFNIKEVNMQSRYRNVLKLKYLLRVNWLQQFMKNNQIQQKYIMIFKGVKIV</sequence>
<comment type="caution">
    <text evidence="1">The sequence shown here is derived from an EMBL/GenBank/DDBJ whole genome shotgun (WGS) entry which is preliminary data.</text>
</comment>
<keyword evidence="2" id="KW-1185">Reference proteome</keyword>
<dbReference type="Proteomes" id="UP000688137">
    <property type="component" value="Unassembled WGS sequence"/>
</dbReference>
<evidence type="ECO:0000313" key="1">
    <source>
        <dbReference type="EMBL" id="CAD8114046.1"/>
    </source>
</evidence>
<proteinExistence type="predicted"/>
<evidence type="ECO:0000313" key="2">
    <source>
        <dbReference type="Proteomes" id="UP000688137"/>
    </source>
</evidence>
<name>A0A8S1QFK4_PARPR</name>
<protein>
    <submittedName>
        <fullName evidence="1">Uncharacterized protein</fullName>
    </submittedName>
</protein>